<dbReference type="AlphaFoldDB" id="A0A438NCJ6"/>
<evidence type="ECO:0000259" key="2">
    <source>
        <dbReference type="Pfam" id="PF26534"/>
    </source>
</evidence>
<keyword evidence="1" id="KW-0732">Signal</keyword>
<feature type="signal peptide" evidence="1">
    <location>
        <begin position="1"/>
        <end position="18"/>
    </location>
</feature>
<comment type="caution">
    <text evidence="3">The sequence shown here is derived from an EMBL/GenBank/DDBJ whole genome shotgun (WGS) entry which is preliminary data.</text>
</comment>
<name>A0A438NCJ6_EXOME</name>
<reference evidence="3 4" key="1">
    <citation type="submission" date="2017-03" db="EMBL/GenBank/DDBJ databases">
        <title>Genomes of endolithic fungi from Antarctica.</title>
        <authorList>
            <person name="Coleine C."/>
            <person name="Masonjones S."/>
            <person name="Stajich J.E."/>
        </authorList>
    </citation>
    <scope>NUCLEOTIDE SEQUENCE [LARGE SCALE GENOMIC DNA]</scope>
    <source>
        <strain evidence="3 4">CCFEE 6314</strain>
    </source>
</reference>
<accession>A0A438NCJ6</accession>
<dbReference type="OrthoDB" id="5596743at2759"/>
<dbReference type="Proteomes" id="UP000288859">
    <property type="component" value="Unassembled WGS sequence"/>
</dbReference>
<organism evidence="3 4">
    <name type="scientific">Exophiala mesophila</name>
    <name type="common">Black yeast-like fungus</name>
    <dbReference type="NCBI Taxonomy" id="212818"/>
    <lineage>
        <taxon>Eukaryota</taxon>
        <taxon>Fungi</taxon>
        <taxon>Dikarya</taxon>
        <taxon>Ascomycota</taxon>
        <taxon>Pezizomycotina</taxon>
        <taxon>Eurotiomycetes</taxon>
        <taxon>Chaetothyriomycetidae</taxon>
        <taxon>Chaetothyriales</taxon>
        <taxon>Herpotrichiellaceae</taxon>
        <taxon>Exophiala</taxon>
    </lineage>
</organism>
<gene>
    <name evidence="3" type="ORF">B0A52_02992</name>
</gene>
<sequence>MKFFGVLAPLVMATTALAAPGWGDRNGALSQRDAEDIVAKFSSILTHADIPTANKTAQALIAEGYTETSDSINILAGFPIGSVTFNGKQSYINGVLYSPSLTGIENLKIAPAGNSLVIWYWKFTGIGSKQVPVRGFNLFEVNKQKQITSLYVEFNSIAWGIDTGYTTTDPTGKKLPLV</sequence>
<feature type="chain" id="PRO_5019172202" description="NTF2-like domain-containing protein" evidence="1">
    <location>
        <begin position="19"/>
        <end position="178"/>
    </location>
</feature>
<evidence type="ECO:0000313" key="4">
    <source>
        <dbReference type="Proteomes" id="UP000288859"/>
    </source>
</evidence>
<dbReference type="Pfam" id="PF26534">
    <property type="entry name" value="NTF2_7"/>
    <property type="match status" value="1"/>
</dbReference>
<evidence type="ECO:0000256" key="1">
    <source>
        <dbReference type="SAM" id="SignalP"/>
    </source>
</evidence>
<proteinExistence type="predicted"/>
<dbReference type="EMBL" id="NAJM01000008">
    <property type="protein sequence ID" value="RVX73350.1"/>
    <property type="molecule type" value="Genomic_DNA"/>
</dbReference>
<dbReference type="VEuPathDB" id="FungiDB:PV10_02709"/>
<feature type="domain" description="NTF2-like" evidence="2">
    <location>
        <begin position="29"/>
        <end position="165"/>
    </location>
</feature>
<protein>
    <recommendedName>
        <fullName evidence="2">NTF2-like domain-containing protein</fullName>
    </recommendedName>
</protein>
<dbReference type="InterPro" id="IPR058645">
    <property type="entry name" value="NTF2-like_dom_7"/>
</dbReference>
<evidence type="ECO:0000313" key="3">
    <source>
        <dbReference type="EMBL" id="RVX73350.1"/>
    </source>
</evidence>